<dbReference type="SUPFAM" id="SSF47336">
    <property type="entry name" value="ACP-like"/>
    <property type="match status" value="1"/>
</dbReference>
<name>A0ABD4VS42_BACFG</name>
<gene>
    <name evidence="1" type="ORF">O1422_08910</name>
</gene>
<sequence length="81" mass="9416">MDMKIFLGHFVDLFDETDASTITETTNFKELEEWSSMIIMGIIAMADEEYAVRLKGEDIRKINTVKDLYNLIQSRHEDGKL</sequence>
<comment type="caution">
    <text evidence="1">The sequence shown here is derived from an EMBL/GenBank/DDBJ whole genome shotgun (WGS) entry which is preliminary data.</text>
</comment>
<dbReference type="Gene3D" id="1.10.1200.10">
    <property type="entry name" value="ACP-like"/>
    <property type="match status" value="1"/>
</dbReference>
<organism evidence="1 2">
    <name type="scientific">Bacteroides fragilis</name>
    <dbReference type="NCBI Taxonomy" id="817"/>
    <lineage>
        <taxon>Bacteria</taxon>
        <taxon>Pseudomonadati</taxon>
        <taxon>Bacteroidota</taxon>
        <taxon>Bacteroidia</taxon>
        <taxon>Bacteroidales</taxon>
        <taxon>Bacteroidaceae</taxon>
        <taxon>Bacteroides</taxon>
    </lineage>
</organism>
<protein>
    <submittedName>
        <fullName evidence="1">Acyl carrier protein</fullName>
    </submittedName>
</protein>
<accession>A0ABD4VS42</accession>
<dbReference type="AlphaFoldDB" id="A0ABD4VS42"/>
<dbReference type="RefSeq" id="WP_234058767.1">
    <property type="nucleotide sequence ID" value="NZ_JAGJHI010000033.1"/>
</dbReference>
<dbReference type="Proteomes" id="UP001075704">
    <property type="component" value="Unassembled WGS sequence"/>
</dbReference>
<evidence type="ECO:0000313" key="2">
    <source>
        <dbReference type="Proteomes" id="UP001075704"/>
    </source>
</evidence>
<dbReference type="EMBL" id="JAPUAC010000005">
    <property type="protein sequence ID" value="MCZ2654284.1"/>
    <property type="molecule type" value="Genomic_DNA"/>
</dbReference>
<dbReference type="InterPro" id="IPR036736">
    <property type="entry name" value="ACP-like_sf"/>
</dbReference>
<proteinExistence type="predicted"/>
<evidence type="ECO:0000313" key="1">
    <source>
        <dbReference type="EMBL" id="MCZ2654284.1"/>
    </source>
</evidence>
<reference evidence="1" key="1">
    <citation type="submission" date="2022-12" db="EMBL/GenBank/DDBJ databases">
        <title>Development of a Multilocus Sequence Typing Scheme for Bacteroides fragilis Based on Whole Genome Sequencing Data and Clinical Application.</title>
        <authorList>
            <person name="Nielsen F.D."/>
            <person name="Justesen U.S."/>
        </authorList>
    </citation>
    <scope>NUCLEOTIDE SEQUENCE</scope>
    <source>
        <strain evidence="1">BF_BC_ODE_DK_2015_2</strain>
    </source>
</reference>